<dbReference type="AlphaFoldDB" id="A0A0R1VKT0"/>
<comment type="caution">
    <text evidence="2">The sequence shown here is derived from an EMBL/GenBank/DDBJ whole genome shotgun (WGS) entry which is preliminary data.</text>
</comment>
<gene>
    <name evidence="2" type="ORF">FC89_GL000591</name>
</gene>
<dbReference type="STRING" id="1423750.FC89_GL000591"/>
<sequence length="146" mass="15901">MFKKVGLFLFLGVVFFVLGTKATAAMSSQKTASNVHSQKQHSYVISYDAKQHKHLKSSNKKSVAFLSELTGDLGSGDRGKKTHLPANSTPKESYKLVQTNPKVIIKLTAYTPGHYIVVSGIPIVGGGTYRIRGTDYQKLIKISSAD</sequence>
<dbReference type="EMBL" id="AZGB01000015">
    <property type="protein sequence ID" value="KRM06446.1"/>
    <property type="molecule type" value="Genomic_DNA"/>
</dbReference>
<evidence type="ECO:0000313" key="2">
    <source>
        <dbReference type="EMBL" id="KRM06446.1"/>
    </source>
</evidence>
<accession>A0A0R1VKT0</accession>
<dbReference type="RefSeq" id="WP_057871360.1">
    <property type="nucleotide sequence ID" value="NZ_AZGB01000015.1"/>
</dbReference>
<feature type="chain" id="PRO_5006412310" evidence="1">
    <location>
        <begin position="25"/>
        <end position="146"/>
    </location>
</feature>
<proteinExistence type="predicted"/>
<feature type="signal peptide" evidence="1">
    <location>
        <begin position="1"/>
        <end position="24"/>
    </location>
</feature>
<reference evidence="2 3" key="1">
    <citation type="journal article" date="2015" name="Genome Announc.">
        <title>Expanding the biotechnology potential of lactobacilli through comparative genomics of 213 strains and associated genera.</title>
        <authorList>
            <person name="Sun Z."/>
            <person name="Harris H.M."/>
            <person name="McCann A."/>
            <person name="Guo C."/>
            <person name="Argimon S."/>
            <person name="Zhang W."/>
            <person name="Yang X."/>
            <person name="Jeffery I.B."/>
            <person name="Cooney J.C."/>
            <person name="Kagawa T.F."/>
            <person name="Liu W."/>
            <person name="Song Y."/>
            <person name="Salvetti E."/>
            <person name="Wrobel A."/>
            <person name="Rasinkangas P."/>
            <person name="Parkhill J."/>
            <person name="Rea M.C."/>
            <person name="O'Sullivan O."/>
            <person name="Ritari J."/>
            <person name="Douillard F.P."/>
            <person name="Paul Ross R."/>
            <person name="Yang R."/>
            <person name="Briner A.E."/>
            <person name="Felis G.E."/>
            <person name="de Vos W.M."/>
            <person name="Barrangou R."/>
            <person name="Klaenhammer T.R."/>
            <person name="Caufield P.W."/>
            <person name="Cui Y."/>
            <person name="Zhang H."/>
            <person name="O'Toole P.W."/>
        </authorList>
    </citation>
    <scope>NUCLEOTIDE SEQUENCE [LARGE SCALE GENOMIC DNA]</scope>
    <source>
        <strain evidence="2 3">DSM 18630</strain>
    </source>
</reference>
<evidence type="ECO:0000313" key="3">
    <source>
        <dbReference type="Proteomes" id="UP000051451"/>
    </source>
</evidence>
<dbReference type="GeneID" id="98318625"/>
<protein>
    <submittedName>
        <fullName evidence="2">Uncharacterized protein</fullName>
    </submittedName>
</protein>
<keyword evidence="1" id="KW-0732">Signal</keyword>
<name>A0A0R1VKT0_9LACO</name>
<evidence type="ECO:0000256" key="1">
    <source>
        <dbReference type="SAM" id="SignalP"/>
    </source>
</evidence>
<dbReference type="PATRIC" id="fig|1423750.3.peg.610"/>
<dbReference type="Proteomes" id="UP000051451">
    <property type="component" value="Unassembled WGS sequence"/>
</dbReference>
<keyword evidence="3" id="KW-1185">Reference proteome</keyword>
<organism evidence="2 3">
    <name type="scientific">Liquorilactobacillus ghanensis DSM 18630</name>
    <dbReference type="NCBI Taxonomy" id="1423750"/>
    <lineage>
        <taxon>Bacteria</taxon>
        <taxon>Bacillati</taxon>
        <taxon>Bacillota</taxon>
        <taxon>Bacilli</taxon>
        <taxon>Lactobacillales</taxon>
        <taxon>Lactobacillaceae</taxon>
        <taxon>Liquorilactobacillus</taxon>
    </lineage>
</organism>